<dbReference type="Pfam" id="PF01471">
    <property type="entry name" value="PG_binding_1"/>
    <property type="match status" value="1"/>
</dbReference>
<feature type="signal peptide" evidence="8">
    <location>
        <begin position="1"/>
        <end position="30"/>
    </location>
</feature>
<name>A0A6S6SAT0_9BACT</name>
<keyword evidence="3" id="KW-0808">Transferase</keyword>
<keyword evidence="4 7" id="KW-0133">Cell shape</keyword>
<dbReference type="EMBL" id="CACVAS010000011">
    <property type="protein sequence ID" value="CAA6800052.1"/>
    <property type="molecule type" value="Genomic_DNA"/>
</dbReference>
<dbReference type="Gene3D" id="1.10.101.10">
    <property type="entry name" value="PGBD-like superfamily/PGBD"/>
    <property type="match status" value="1"/>
</dbReference>
<dbReference type="Pfam" id="PF03734">
    <property type="entry name" value="YkuD"/>
    <property type="match status" value="1"/>
</dbReference>
<dbReference type="PANTHER" id="PTHR41533:SF2">
    <property type="entry name" value="BLR7131 PROTEIN"/>
    <property type="match status" value="1"/>
</dbReference>
<proteinExistence type="inferred from homology"/>
<dbReference type="Pfam" id="PF20142">
    <property type="entry name" value="Scaffold"/>
    <property type="match status" value="1"/>
</dbReference>
<dbReference type="InterPro" id="IPR036366">
    <property type="entry name" value="PGBDSf"/>
</dbReference>
<dbReference type="InterPro" id="IPR038063">
    <property type="entry name" value="Transpep_catalytic_dom"/>
</dbReference>
<dbReference type="GO" id="GO:0016740">
    <property type="term" value="F:transferase activity"/>
    <property type="evidence" value="ECO:0007669"/>
    <property type="project" value="UniProtKB-KW"/>
</dbReference>
<evidence type="ECO:0000313" key="10">
    <source>
        <dbReference type="EMBL" id="CAA6800052.1"/>
    </source>
</evidence>
<dbReference type="UniPathway" id="UPA00219"/>
<dbReference type="InterPro" id="IPR002477">
    <property type="entry name" value="Peptidoglycan-bd-like"/>
</dbReference>
<evidence type="ECO:0000256" key="3">
    <source>
        <dbReference type="ARBA" id="ARBA00022679"/>
    </source>
</evidence>
<feature type="active site" description="Nucleophile" evidence="7">
    <location>
        <position position="477"/>
    </location>
</feature>
<dbReference type="SUPFAM" id="SSF47090">
    <property type="entry name" value="PGBD-like"/>
    <property type="match status" value="1"/>
</dbReference>
<evidence type="ECO:0000256" key="1">
    <source>
        <dbReference type="ARBA" id="ARBA00004752"/>
    </source>
</evidence>
<protein>
    <recommendedName>
        <fullName evidence="9">L,D-TPase catalytic domain-containing protein</fullName>
    </recommendedName>
</protein>
<dbReference type="SUPFAM" id="SSF141523">
    <property type="entry name" value="L,D-transpeptidase catalytic domain-like"/>
    <property type="match status" value="1"/>
</dbReference>
<feature type="domain" description="L,D-TPase catalytic" evidence="9">
    <location>
        <begin position="322"/>
        <end position="500"/>
    </location>
</feature>
<dbReference type="PANTHER" id="PTHR41533">
    <property type="entry name" value="L,D-TRANSPEPTIDASE HI_1667-RELATED"/>
    <property type="match status" value="1"/>
</dbReference>
<dbReference type="GO" id="GO:0071555">
    <property type="term" value="P:cell wall organization"/>
    <property type="evidence" value="ECO:0007669"/>
    <property type="project" value="UniProtKB-UniRule"/>
</dbReference>
<evidence type="ECO:0000259" key="9">
    <source>
        <dbReference type="PROSITE" id="PS52029"/>
    </source>
</evidence>
<dbReference type="PROSITE" id="PS52029">
    <property type="entry name" value="LD_TPASE"/>
    <property type="match status" value="1"/>
</dbReference>
<dbReference type="GO" id="GO:0009252">
    <property type="term" value="P:peptidoglycan biosynthetic process"/>
    <property type="evidence" value="ECO:0007669"/>
    <property type="project" value="UniProtKB-UniPathway"/>
</dbReference>
<feature type="active site" description="Proton donor/acceptor" evidence="7">
    <location>
        <position position="458"/>
    </location>
</feature>
<keyword evidence="5 7" id="KW-0573">Peptidoglycan synthesis</keyword>
<keyword evidence="8" id="KW-0732">Signal</keyword>
<gene>
    <name evidence="10" type="ORF">HELGO_WM10811</name>
</gene>
<dbReference type="Gene3D" id="2.40.440.10">
    <property type="entry name" value="L,D-transpeptidase catalytic domain-like"/>
    <property type="match status" value="1"/>
</dbReference>
<reference evidence="10" key="1">
    <citation type="submission" date="2020-01" db="EMBL/GenBank/DDBJ databases">
        <authorList>
            <person name="Meier V. D."/>
            <person name="Meier V D."/>
        </authorList>
    </citation>
    <scope>NUCLEOTIDE SEQUENCE</scope>
    <source>
        <strain evidence="10">HLG_WM_MAG_01</strain>
    </source>
</reference>
<dbReference type="AlphaFoldDB" id="A0A6S6SAT0"/>
<evidence type="ECO:0000256" key="5">
    <source>
        <dbReference type="ARBA" id="ARBA00022984"/>
    </source>
</evidence>
<feature type="chain" id="PRO_5027636178" description="L,D-TPase catalytic domain-containing protein" evidence="8">
    <location>
        <begin position="31"/>
        <end position="557"/>
    </location>
</feature>
<evidence type="ECO:0000256" key="2">
    <source>
        <dbReference type="ARBA" id="ARBA00005992"/>
    </source>
</evidence>
<dbReference type="InterPro" id="IPR045380">
    <property type="entry name" value="LD_TPept_scaffold_dom"/>
</dbReference>
<dbReference type="InterPro" id="IPR005490">
    <property type="entry name" value="LD_TPept_cat_dom"/>
</dbReference>
<keyword evidence="6 7" id="KW-0961">Cell wall biogenesis/degradation</keyword>
<organism evidence="10">
    <name type="scientific">uncultured Sulfurovum sp</name>
    <dbReference type="NCBI Taxonomy" id="269237"/>
    <lineage>
        <taxon>Bacteria</taxon>
        <taxon>Pseudomonadati</taxon>
        <taxon>Campylobacterota</taxon>
        <taxon>Epsilonproteobacteria</taxon>
        <taxon>Campylobacterales</taxon>
        <taxon>Sulfurovaceae</taxon>
        <taxon>Sulfurovum</taxon>
        <taxon>environmental samples</taxon>
    </lineage>
</organism>
<dbReference type="GO" id="GO:0008360">
    <property type="term" value="P:regulation of cell shape"/>
    <property type="evidence" value="ECO:0007669"/>
    <property type="project" value="UniProtKB-UniRule"/>
</dbReference>
<dbReference type="CDD" id="cd16913">
    <property type="entry name" value="YkuD_like"/>
    <property type="match status" value="1"/>
</dbReference>
<evidence type="ECO:0000256" key="7">
    <source>
        <dbReference type="PROSITE-ProRule" id="PRU01373"/>
    </source>
</evidence>
<accession>A0A6S6SAT0</accession>
<evidence type="ECO:0000256" key="8">
    <source>
        <dbReference type="SAM" id="SignalP"/>
    </source>
</evidence>
<comment type="pathway">
    <text evidence="1 7">Cell wall biogenesis; peptidoglycan biosynthesis.</text>
</comment>
<dbReference type="InterPro" id="IPR052905">
    <property type="entry name" value="LD-transpeptidase_YkuD-like"/>
</dbReference>
<dbReference type="InterPro" id="IPR036365">
    <property type="entry name" value="PGBD-like_sf"/>
</dbReference>
<dbReference type="GO" id="GO:0004180">
    <property type="term" value="F:carboxypeptidase activity"/>
    <property type="evidence" value="ECO:0007669"/>
    <property type="project" value="UniProtKB-ARBA"/>
</dbReference>
<sequence>MIHQIMIKKVQLTFFYSIFFLLIQTANANANLAYQESASDVIMNTLQTQSKQPFLKELYKHLFFIPVWMHNTELSTAGQELFEIIKKDETLDKNGRLYRNASKLETQVNGIYAGQATVTQKMDLEFKISQLYEAYTNYTYFGSINWGAFNARIANLMVNDVNTEWILHRPKAEPIAMIERAVFGGSLTEEFTEAMPRKYNYQALQQELIKYRNIQKNGGWLPVVIKGILKKNTRQKGVTSLRERLRITRDYVPCENSTEGFLYNKCLQKAVKHFQKRNGLHVDGEVGPGTLRVLNKSVEERITAILLNLDRIKWLKQRTSKRHVIINIPDFMLYFEEDGKLRQSIKTVVGTPKNPTPIFSNDVKTIVLNPYWNLPKSIIQKEMIPQLLKNKNAMTKQGIEIREGWAKDAKLVDPWSVDWAAYENAKHMPFRFAQVPGPKNALGRVKFLFPNKYAVYMHDTPAKSLFNKNKRAYSHGCIRLHKPRELLKTFASFNSNLDYEKSKNILKGKDKTYYSLKETVPVDVVYLTAWVDYDGQIQFRNDIYNYDKMQLKSFKKW</sequence>
<comment type="similarity">
    <text evidence="2">Belongs to the YkuD family.</text>
</comment>
<evidence type="ECO:0000256" key="4">
    <source>
        <dbReference type="ARBA" id="ARBA00022960"/>
    </source>
</evidence>
<evidence type="ECO:0000256" key="6">
    <source>
        <dbReference type="ARBA" id="ARBA00023316"/>
    </source>
</evidence>